<gene>
    <name evidence="4" type="ORF">ACFOZ4_10990</name>
</gene>
<dbReference type="PROSITE" id="PS51462">
    <property type="entry name" value="NUDIX"/>
    <property type="match status" value="1"/>
</dbReference>
<protein>
    <submittedName>
        <fullName evidence="4">NUDIX domain-containing protein</fullName>
    </submittedName>
</protein>
<keyword evidence="2" id="KW-0378">Hydrolase</keyword>
<dbReference type="Proteomes" id="UP001595816">
    <property type="component" value="Unassembled WGS sequence"/>
</dbReference>
<accession>A0ABV8LKI6</accession>
<dbReference type="RefSeq" id="WP_253754363.1">
    <property type="nucleotide sequence ID" value="NZ_JAMZDZ010000001.1"/>
</dbReference>
<dbReference type="InterPro" id="IPR015797">
    <property type="entry name" value="NUDIX_hydrolase-like_dom_sf"/>
</dbReference>
<feature type="domain" description="Nudix hydrolase" evidence="3">
    <location>
        <begin position="24"/>
        <end position="157"/>
    </location>
</feature>
<evidence type="ECO:0000256" key="1">
    <source>
        <dbReference type="ARBA" id="ARBA00001946"/>
    </source>
</evidence>
<evidence type="ECO:0000256" key="2">
    <source>
        <dbReference type="ARBA" id="ARBA00022801"/>
    </source>
</evidence>
<proteinExistence type="predicted"/>
<dbReference type="SUPFAM" id="SSF55811">
    <property type="entry name" value="Nudix"/>
    <property type="match status" value="1"/>
</dbReference>
<evidence type="ECO:0000259" key="3">
    <source>
        <dbReference type="PROSITE" id="PS51462"/>
    </source>
</evidence>
<comment type="caution">
    <text evidence="4">The sequence shown here is derived from an EMBL/GenBank/DDBJ whole genome shotgun (WGS) entry which is preliminary data.</text>
</comment>
<evidence type="ECO:0000313" key="4">
    <source>
        <dbReference type="EMBL" id="MFC4131128.1"/>
    </source>
</evidence>
<dbReference type="Gene3D" id="3.90.79.10">
    <property type="entry name" value="Nucleoside Triphosphate Pyrophosphohydrolase"/>
    <property type="match status" value="1"/>
</dbReference>
<dbReference type="InterPro" id="IPR000086">
    <property type="entry name" value="NUDIX_hydrolase_dom"/>
</dbReference>
<evidence type="ECO:0000313" key="5">
    <source>
        <dbReference type="Proteomes" id="UP001595816"/>
    </source>
</evidence>
<reference evidence="5" key="1">
    <citation type="journal article" date="2019" name="Int. J. Syst. Evol. Microbiol.">
        <title>The Global Catalogue of Microorganisms (GCM) 10K type strain sequencing project: providing services to taxonomists for standard genome sequencing and annotation.</title>
        <authorList>
            <consortium name="The Broad Institute Genomics Platform"/>
            <consortium name="The Broad Institute Genome Sequencing Center for Infectious Disease"/>
            <person name="Wu L."/>
            <person name="Ma J."/>
        </authorList>
    </citation>
    <scope>NUCLEOTIDE SEQUENCE [LARGE SCALE GENOMIC DNA]</scope>
    <source>
        <strain evidence="5">CGMCC 4.7289</strain>
    </source>
</reference>
<sequence length="193" mass="20450">MTNANTGSPPVLVSGEVPPGRMCAPAQVVVGILRVDDRLLLVRRQRDRPNAWTPPGGVVHAGELVTEALTRQIREKTGLRLAGMPQLAFTVNTATSTGTPTSMLAMYFDCYPCAGVLNHVHDPGGGIAEARLATTSEAIGLLAGSSADRAETEPVLAYLSGNLRPLWCYRNDEPATPPEHDLADVIATRGADQ</sequence>
<dbReference type="EMBL" id="JBHSAY010000006">
    <property type="protein sequence ID" value="MFC4131128.1"/>
    <property type="molecule type" value="Genomic_DNA"/>
</dbReference>
<organism evidence="4 5">
    <name type="scientific">Hamadaea flava</name>
    <dbReference type="NCBI Taxonomy" id="1742688"/>
    <lineage>
        <taxon>Bacteria</taxon>
        <taxon>Bacillati</taxon>
        <taxon>Actinomycetota</taxon>
        <taxon>Actinomycetes</taxon>
        <taxon>Micromonosporales</taxon>
        <taxon>Micromonosporaceae</taxon>
        <taxon>Hamadaea</taxon>
    </lineage>
</organism>
<name>A0ABV8LKI6_9ACTN</name>
<dbReference type="Pfam" id="PF00293">
    <property type="entry name" value="NUDIX"/>
    <property type="match status" value="1"/>
</dbReference>
<dbReference type="PANTHER" id="PTHR43046">
    <property type="entry name" value="GDP-MANNOSE MANNOSYL HYDROLASE"/>
    <property type="match status" value="1"/>
</dbReference>
<dbReference type="PANTHER" id="PTHR43046:SF14">
    <property type="entry name" value="MUTT_NUDIX FAMILY PROTEIN"/>
    <property type="match status" value="1"/>
</dbReference>
<keyword evidence="5" id="KW-1185">Reference proteome</keyword>
<comment type="cofactor">
    <cofactor evidence="1">
        <name>Mg(2+)</name>
        <dbReference type="ChEBI" id="CHEBI:18420"/>
    </cofactor>
</comment>